<evidence type="ECO:0000256" key="5">
    <source>
        <dbReference type="PIRSR" id="PIRSR000097-2"/>
    </source>
</evidence>
<dbReference type="InterPro" id="IPR023210">
    <property type="entry name" value="NADP_OxRdtase_dom"/>
</dbReference>
<dbReference type="PANTHER" id="PTHR43827:SF3">
    <property type="entry name" value="NADP-DEPENDENT OXIDOREDUCTASE DOMAIN-CONTAINING PROTEIN"/>
    <property type="match status" value="1"/>
</dbReference>
<evidence type="ECO:0000256" key="1">
    <source>
        <dbReference type="ARBA" id="ARBA00007905"/>
    </source>
</evidence>
<gene>
    <name evidence="8" type="ORF">EB03_01046</name>
</gene>
<accession>A0A1V8XDR6</accession>
<organism evidence="8 9">
    <name type="scientific">Enterococcus hirae</name>
    <dbReference type="NCBI Taxonomy" id="1354"/>
    <lineage>
        <taxon>Bacteria</taxon>
        <taxon>Bacillati</taxon>
        <taxon>Bacillota</taxon>
        <taxon>Bacilli</taxon>
        <taxon>Lactobacillales</taxon>
        <taxon>Enterococcaceae</taxon>
        <taxon>Enterococcus</taxon>
    </lineage>
</organism>
<keyword evidence="3" id="KW-0560">Oxidoreductase</keyword>
<dbReference type="PRINTS" id="PR00069">
    <property type="entry name" value="ALDKETRDTASE"/>
</dbReference>
<dbReference type="FunFam" id="3.20.20.100:FF:000015">
    <property type="entry name" value="Oxidoreductase, aldo/keto reductase family"/>
    <property type="match status" value="1"/>
</dbReference>
<evidence type="ECO:0000256" key="4">
    <source>
        <dbReference type="PIRSR" id="PIRSR000097-1"/>
    </source>
</evidence>
<name>A0A1V8XDR6_ENTHR</name>
<protein>
    <recommendedName>
        <fullName evidence="7">NADP-dependent oxidoreductase domain-containing protein</fullName>
    </recommendedName>
</protein>
<dbReference type="Gene3D" id="3.20.20.100">
    <property type="entry name" value="NADP-dependent oxidoreductase domain"/>
    <property type="match status" value="1"/>
</dbReference>
<dbReference type="RefSeq" id="WP_010718879.1">
    <property type="nucleotide sequence ID" value="NZ_CP072891.1"/>
</dbReference>
<dbReference type="SUPFAM" id="SSF51430">
    <property type="entry name" value="NAD(P)-linked oxidoreductase"/>
    <property type="match status" value="1"/>
</dbReference>
<feature type="site" description="Lowers pKa of active site Tyr" evidence="6">
    <location>
        <position position="82"/>
    </location>
</feature>
<proteinExistence type="inferred from homology"/>
<dbReference type="Proteomes" id="UP000253498">
    <property type="component" value="Unassembled WGS sequence"/>
</dbReference>
<feature type="binding site" evidence="5">
    <location>
        <position position="115"/>
    </location>
    <ligand>
        <name>substrate</name>
    </ligand>
</feature>
<sequence length="280" mass="31707">MIHSLNDRIMLNNQIEIPGIGLGVFQIPDTQTAEVVKEGIVKGYRLIDTAQIYDNEIGTGIGIKEGLKAAGISREELFVTSKVWNDHLTYDETIQAFETSLARLGLDYLDLYLIHWPGEDAFLESWRALEQLYQAGKIKAIGVSNFQITHLEKLLTHANVIPVLNQVELHPKLSQIELRNFCAKHAIKIQAWSPLMQGKLLNHPTIVEIAEAHHITPAQVILRWDVQQDILLVVKSVKPERMKSNADIFDFVLSEDEMTVLNALNDHFRVGPNPDTFDFK</sequence>
<comment type="caution">
    <text evidence="8">The sequence shown here is derived from an EMBL/GenBank/DDBJ whole genome shotgun (WGS) entry which is preliminary data.</text>
</comment>
<comment type="similarity">
    <text evidence="1">Belongs to the aldo/keto reductase family.</text>
</comment>
<dbReference type="PROSITE" id="PS00062">
    <property type="entry name" value="ALDOKETO_REDUCTASE_2"/>
    <property type="match status" value="1"/>
</dbReference>
<dbReference type="GO" id="GO:0016616">
    <property type="term" value="F:oxidoreductase activity, acting on the CH-OH group of donors, NAD or NADP as acceptor"/>
    <property type="evidence" value="ECO:0007669"/>
    <property type="project" value="UniProtKB-ARBA"/>
</dbReference>
<dbReference type="InterPro" id="IPR018170">
    <property type="entry name" value="Aldo/ket_reductase_CS"/>
</dbReference>
<evidence type="ECO:0000256" key="2">
    <source>
        <dbReference type="ARBA" id="ARBA00022857"/>
    </source>
</evidence>
<dbReference type="PIRSF" id="PIRSF000097">
    <property type="entry name" value="AKR"/>
    <property type="match status" value="1"/>
</dbReference>
<dbReference type="InterPro" id="IPR036812">
    <property type="entry name" value="NAD(P)_OxRdtase_dom_sf"/>
</dbReference>
<dbReference type="PROSITE" id="PS00063">
    <property type="entry name" value="ALDOKETO_REDUCTASE_3"/>
    <property type="match status" value="1"/>
</dbReference>
<evidence type="ECO:0000256" key="3">
    <source>
        <dbReference type="ARBA" id="ARBA00023002"/>
    </source>
</evidence>
<dbReference type="PANTHER" id="PTHR43827">
    <property type="entry name" value="2,5-DIKETO-D-GLUCONIC ACID REDUCTASE"/>
    <property type="match status" value="1"/>
</dbReference>
<reference evidence="8 9" key="1">
    <citation type="submission" date="2015-06" db="EMBL/GenBank/DDBJ databases">
        <title>The Genome Sequence of Enterococcus hirae 88EA1.</title>
        <authorList>
            <consortium name="The Broad Institute Genomics Platform"/>
            <consortium name="The Broad Institute Genome Sequencing Center for Infectious Disease"/>
            <person name="Earl A.M."/>
            <person name="Van Tyne D."/>
            <person name="Lebreton F."/>
            <person name="Saavedra J.T."/>
            <person name="Gilmore M.S."/>
            <person name="Manson McGuire A."/>
            <person name="Clock S."/>
            <person name="Crupain M."/>
            <person name="Rangan U."/>
            <person name="Young S."/>
            <person name="Abouelleil A."/>
            <person name="Cao P."/>
            <person name="Chapman S.B."/>
            <person name="Griggs A."/>
            <person name="Priest M."/>
            <person name="Shea T."/>
            <person name="Wortman J."/>
            <person name="Nusbaum C."/>
            <person name="Birren B."/>
        </authorList>
    </citation>
    <scope>NUCLEOTIDE SEQUENCE [LARGE SCALE GENOMIC DNA]</scope>
    <source>
        <strain evidence="8 9">88EA1</strain>
    </source>
</reference>
<dbReference type="InterPro" id="IPR020471">
    <property type="entry name" value="AKR"/>
</dbReference>
<feature type="domain" description="NADP-dependent oxidoreductase" evidence="7">
    <location>
        <begin position="26"/>
        <end position="265"/>
    </location>
</feature>
<dbReference type="Pfam" id="PF00248">
    <property type="entry name" value="Aldo_ket_red"/>
    <property type="match status" value="1"/>
</dbReference>
<evidence type="ECO:0000259" key="7">
    <source>
        <dbReference type="Pfam" id="PF00248"/>
    </source>
</evidence>
<feature type="active site" description="Proton donor" evidence="4">
    <location>
        <position position="53"/>
    </location>
</feature>
<keyword evidence="2" id="KW-0521">NADP</keyword>
<dbReference type="EMBL" id="LESJ01000004">
    <property type="protein sequence ID" value="RBT69376.1"/>
    <property type="molecule type" value="Genomic_DNA"/>
</dbReference>
<dbReference type="AlphaFoldDB" id="A0A1V8XDR6"/>
<evidence type="ECO:0000256" key="6">
    <source>
        <dbReference type="PIRSR" id="PIRSR000097-3"/>
    </source>
</evidence>
<evidence type="ECO:0000313" key="8">
    <source>
        <dbReference type="EMBL" id="RBT69376.1"/>
    </source>
</evidence>
<evidence type="ECO:0000313" key="9">
    <source>
        <dbReference type="Proteomes" id="UP000253498"/>
    </source>
</evidence>